<keyword evidence="6" id="KW-1185">Reference proteome</keyword>
<feature type="domain" description="Aminomethyltransferase C-terminal" evidence="4">
    <location>
        <begin position="478"/>
        <end position="543"/>
    </location>
</feature>
<dbReference type="InterPro" id="IPR013977">
    <property type="entry name" value="GcvT_C"/>
</dbReference>
<evidence type="ECO:0000259" key="3">
    <source>
        <dbReference type="Pfam" id="PF01571"/>
    </source>
</evidence>
<dbReference type="PANTHER" id="PTHR43757:SF2">
    <property type="entry name" value="AMINOMETHYLTRANSFERASE, MITOCHONDRIAL"/>
    <property type="match status" value="1"/>
</dbReference>
<feature type="domain" description="GCVT N-terminal" evidence="3">
    <location>
        <begin position="171"/>
        <end position="438"/>
    </location>
</feature>
<dbReference type="InterPro" id="IPR027266">
    <property type="entry name" value="TrmE/GcvT-like"/>
</dbReference>
<dbReference type="WBParaSite" id="PSAMB.scaffold239size62642.g3873.t1">
    <property type="protein sequence ID" value="PSAMB.scaffold239size62642.g3873.t1"/>
    <property type="gene ID" value="PSAMB.scaffold239size62642.g3873"/>
</dbReference>
<dbReference type="Pfam" id="PF08669">
    <property type="entry name" value="GCV_T_C"/>
    <property type="match status" value="1"/>
</dbReference>
<dbReference type="SUPFAM" id="SSF103025">
    <property type="entry name" value="Folate-binding domain"/>
    <property type="match status" value="1"/>
</dbReference>
<dbReference type="Gene3D" id="2.40.30.110">
    <property type="entry name" value="Aminomethyltransferase beta-barrel domains"/>
    <property type="match status" value="1"/>
</dbReference>
<dbReference type="GO" id="GO:0005739">
    <property type="term" value="C:mitochondrion"/>
    <property type="evidence" value="ECO:0007669"/>
    <property type="project" value="TreeGrafter"/>
</dbReference>
<dbReference type="SUPFAM" id="SSF101790">
    <property type="entry name" value="Aminomethyltransferase beta-barrel domain"/>
    <property type="match status" value="1"/>
</dbReference>
<dbReference type="AlphaFoldDB" id="A0A914VTZ0"/>
<feature type="domain" description="FAD dependent oxidoreductase" evidence="2">
    <location>
        <begin position="6"/>
        <end position="112"/>
    </location>
</feature>
<evidence type="ECO:0000259" key="4">
    <source>
        <dbReference type="Pfam" id="PF08669"/>
    </source>
</evidence>
<dbReference type="Pfam" id="PF01571">
    <property type="entry name" value="GCV_T"/>
    <property type="match status" value="1"/>
</dbReference>
<feature type="domain" description="FAD dependent oxidoreductase central" evidence="5">
    <location>
        <begin position="115"/>
        <end position="164"/>
    </location>
</feature>
<name>A0A914VTZ0_9BILA</name>
<dbReference type="Pfam" id="PF16350">
    <property type="entry name" value="FAO_M"/>
    <property type="match status" value="1"/>
</dbReference>
<evidence type="ECO:0000256" key="1">
    <source>
        <dbReference type="ARBA" id="ARBA00008609"/>
    </source>
</evidence>
<dbReference type="InterPro" id="IPR006222">
    <property type="entry name" value="GCVT_N"/>
</dbReference>
<dbReference type="InterPro" id="IPR029043">
    <property type="entry name" value="GcvT/YgfZ_C"/>
</dbReference>
<dbReference type="InterPro" id="IPR032503">
    <property type="entry name" value="FAO_M"/>
</dbReference>
<dbReference type="InterPro" id="IPR006076">
    <property type="entry name" value="FAD-dep_OxRdtase"/>
</dbReference>
<dbReference type="Pfam" id="PF01266">
    <property type="entry name" value="DAO"/>
    <property type="match status" value="1"/>
</dbReference>
<sequence>MVSFFSNSLLFGAFEKEKDVVIRQDWSLKGMPERPTLEPHFERVEEPYQKVCDLLPCLKGAPVDPKAVAFTMTPDCFPLVGPIEGVPRFWLQAGYFDGVTTAGGIGKYVADWIIDGEPPHELFDTDANRYARWADKKFLIARTKESYSMFYNWAYEDRPAGRPTGRVSGVYGSLVRDGAHMAFRTGWEVPASFSLGDEGYMRALMREYQMVTNKCGIVDLSWKGKIEVRGPEASALLSYVFSNEPPPIRHINTALMLTRSGRILAPLKVLHHDQNRSEFILLSDPEREIRDYGWIKSAAKEMNFKVEISPVSEYLASLALIGPNSRSVLAELTKTDVSDKGFPRGSTKLMRLANVPVIAAQSSATGELGYELFHNRADSLKLYQAIMREGAAYGIANFGLATLNALRMEQGFKLWGREITLDTNPYEVGLGNLVDLNKKDFIGKTSAIELSKKKYDRRQVLLQLDATASAERICDVRQVPQGMEVVRREGKEERIGQITSGCFSVKLQRPLCFAWISNDVKDSETLVVDLGNQRIPAQILDKPPAQPKVEGATSASI</sequence>
<comment type="similarity">
    <text evidence="1">Belongs to the GcvT family.</text>
</comment>
<dbReference type="Proteomes" id="UP000887566">
    <property type="component" value="Unplaced"/>
</dbReference>
<dbReference type="InterPro" id="IPR028896">
    <property type="entry name" value="GcvT/YgfZ/DmdA"/>
</dbReference>
<dbReference type="Gene3D" id="3.30.1360.120">
    <property type="entry name" value="Probable tRNA modification gtpase trme, domain 1"/>
    <property type="match status" value="1"/>
</dbReference>
<protein>
    <submittedName>
        <fullName evidence="7">Dimethylglycine dehydrogenase</fullName>
    </submittedName>
</protein>
<dbReference type="Gene3D" id="3.30.9.10">
    <property type="entry name" value="D-Amino Acid Oxidase, subunit A, domain 2"/>
    <property type="match status" value="1"/>
</dbReference>
<organism evidence="6 7">
    <name type="scientific">Plectus sambesii</name>
    <dbReference type="NCBI Taxonomy" id="2011161"/>
    <lineage>
        <taxon>Eukaryota</taxon>
        <taxon>Metazoa</taxon>
        <taxon>Ecdysozoa</taxon>
        <taxon>Nematoda</taxon>
        <taxon>Chromadorea</taxon>
        <taxon>Plectida</taxon>
        <taxon>Plectina</taxon>
        <taxon>Plectoidea</taxon>
        <taxon>Plectidae</taxon>
        <taxon>Plectus</taxon>
    </lineage>
</organism>
<dbReference type="InterPro" id="IPR036188">
    <property type="entry name" value="FAD/NAD-bd_sf"/>
</dbReference>
<dbReference type="PANTHER" id="PTHR43757">
    <property type="entry name" value="AMINOMETHYLTRANSFERASE"/>
    <property type="match status" value="1"/>
</dbReference>
<evidence type="ECO:0000313" key="7">
    <source>
        <dbReference type="WBParaSite" id="PSAMB.scaffold239size62642.g3873.t1"/>
    </source>
</evidence>
<evidence type="ECO:0000259" key="5">
    <source>
        <dbReference type="Pfam" id="PF16350"/>
    </source>
</evidence>
<dbReference type="SUPFAM" id="SSF51905">
    <property type="entry name" value="FAD/NAD(P)-binding domain"/>
    <property type="match status" value="1"/>
</dbReference>
<dbReference type="Gene3D" id="3.50.50.60">
    <property type="entry name" value="FAD/NAD(P)-binding domain"/>
    <property type="match status" value="1"/>
</dbReference>
<accession>A0A914VTZ0</accession>
<proteinExistence type="inferred from homology"/>
<reference evidence="7" key="1">
    <citation type="submission" date="2022-11" db="UniProtKB">
        <authorList>
            <consortium name="WormBaseParasite"/>
        </authorList>
    </citation>
    <scope>IDENTIFICATION</scope>
</reference>
<evidence type="ECO:0000313" key="6">
    <source>
        <dbReference type="Proteomes" id="UP000887566"/>
    </source>
</evidence>
<dbReference type="Gene3D" id="3.30.70.1400">
    <property type="entry name" value="Aminomethyltransferase beta-barrel domains"/>
    <property type="match status" value="1"/>
</dbReference>
<evidence type="ECO:0000259" key="2">
    <source>
        <dbReference type="Pfam" id="PF01266"/>
    </source>
</evidence>